<comment type="caution">
    <text evidence="3">The sequence shown here is derived from an EMBL/GenBank/DDBJ whole genome shotgun (WGS) entry which is preliminary data.</text>
</comment>
<dbReference type="AlphaFoldDB" id="A0A8S1GXG9"/>
<dbReference type="GO" id="GO:0031146">
    <property type="term" value="P:SCF-dependent proteasomal ubiquitin-dependent protein catabolic process"/>
    <property type="evidence" value="ECO:0007669"/>
    <property type="project" value="TreeGrafter"/>
</dbReference>
<dbReference type="InterPro" id="IPR036047">
    <property type="entry name" value="F-box-like_dom_sf"/>
</dbReference>
<feature type="domain" description="F-box" evidence="2">
    <location>
        <begin position="134"/>
        <end position="180"/>
    </location>
</feature>
<dbReference type="PANTHER" id="PTHR13318">
    <property type="entry name" value="PARTNER OF PAIRED, ISOFORM B-RELATED"/>
    <property type="match status" value="1"/>
</dbReference>
<proteinExistence type="predicted"/>
<dbReference type="SUPFAM" id="SSF52047">
    <property type="entry name" value="RNI-like"/>
    <property type="match status" value="1"/>
</dbReference>
<dbReference type="EMBL" id="CAJGYM010000007">
    <property type="protein sequence ID" value="CAD6188107.1"/>
    <property type="molecule type" value="Genomic_DNA"/>
</dbReference>
<dbReference type="Pfam" id="PF12937">
    <property type="entry name" value="F-box-like"/>
    <property type="match status" value="1"/>
</dbReference>
<dbReference type="InterPro" id="IPR001611">
    <property type="entry name" value="Leu-rich_rpt"/>
</dbReference>
<dbReference type="OrthoDB" id="2095648at2759"/>
<evidence type="ECO:0000259" key="2">
    <source>
        <dbReference type="PROSITE" id="PS50181"/>
    </source>
</evidence>
<evidence type="ECO:0000313" key="4">
    <source>
        <dbReference type="Proteomes" id="UP000835052"/>
    </source>
</evidence>
<dbReference type="Gene3D" id="3.80.10.10">
    <property type="entry name" value="Ribonuclease Inhibitor"/>
    <property type="match status" value="1"/>
</dbReference>
<dbReference type="PROSITE" id="PS50181">
    <property type="entry name" value="FBOX"/>
    <property type="match status" value="1"/>
</dbReference>
<protein>
    <recommendedName>
        <fullName evidence="2">F-box domain-containing protein</fullName>
    </recommendedName>
</protein>
<dbReference type="Pfam" id="PF13516">
    <property type="entry name" value="LRR_6"/>
    <property type="match status" value="2"/>
</dbReference>
<keyword evidence="1" id="KW-0833">Ubl conjugation pathway</keyword>
<dbReference type="SMART" id="SM00367">
    <property type="entry name" value="LRR_CC"/>
    <property type="match status" value="2"/>
</dbReference>
<sequence length="464" mass="52590">MPRSRDFIDAHWFYSSDEDSESLRFSNEHAINFFLHGRALLFISWREKMANSSNINLFRGLHDISPSNSEENEVMLSTFEVDESLEKIFNDSFYERQENNIRTLHMRPDVVSTYRTPGVFKFRRRTSMEPRIDYFNHYPVPDHIIQDFLSLLNKRDLCSAMRTCRRFAMLASSSNQWKATDLGGKTISDAGLVSILNRRSSVIRLCASQVTIFRSRLMPQLMLQSPLLLTHLDLSGTMFDDPSLLVSILHSCNQLRCLSLENQKINDIICHLISKNRMMAFLDLSMTTGISSSGAEAICESCRGLRELNVSWSSINFAAVQMFCAKLPPSLTALNMAGTLDKSAITDVSVGKLVKSCPNLRDLDLSDNNEITEVSLIAITKELRSLEILSLNRCYSINPVHFCTHCKTIRSLNIHGCVVGERIESMAMSLPHTQINKNLLNYTAKAAGPAHSTRIWGQRVSDLY</sequence>
<keyword evidence="4" id="KW-1185">Reference proteome</keyword>
<dbReference type="InterPro" id="IPR001810">
    <property type="entry name" value="F-box_dom"/>
</dbReference>
<dbReference type="GO" id="GO:0019005">
    <property type="term" value="C:SCF ubiquitin ligase complex"/>
    <property type="evidence" value="ECO:0007669"/>
    <property type="project" value="TreeGrafter"/>
</dbReference>
<dbReference type="InterPro" id="IPR006553">
    <property type="entry name" value="Leu-rich_rpt_Cys-con_subtyp"/>
</dbReference>
<accession>A0A8S1GXG9</accession>
<evidence type="ECO:0000313" key="3">
    <source>
        <dbReference type="EMBL" id="CAD6188107.1"/>
    </source>
</evidence>
<evidence type="ECO:0000256" key="1">
    <source>
        <dbReference type="ARBA" id="ARBA00022786"/>
    </source>
</evidence>
<name>A0A8S1GXG9_9PELO</name>
<dbReference type="InterPro" id="IPR032675">
    <property type="entry name" value="LRR_dom_sf"/>
</dbReference>
<organism evidence="3 4">
    <name type="scientific">Caenorhabditis auriculariae</name>
    <dbReference type="NCBI Taxonomy" id="2777116"/>
    <lineage>
        <taxon>Eukaryota</taxon>
        <taxon>Metazoa</taxon>
        <taxon>Ecdysozoa</taxon>
        <taxon>Nematoda</taxon>
        <taxon>Chromadorea</taxon>
        <taxon>Rhabditida</taxon>
        <taxon>Rhabditina</taxon>
        <taxon>Rhabditomorpha</taxon>
        <taxon>Rhabditoidea</taxon>
        <taxon>Rhabditidae</taxon>
        <taxon>Peloderinae</taxon>
        <taxon>Caenorhabditis</taxon>
    </lineage>
</organism>
<gene>
    <name evidence="3" type="ORF">CAUJ_LOCUS4026</name>
</gene>
<reference evidence="3" key="1">
    <citation type="submission" date="2020-10" db="EMBL/GenBank/DDBJ databases">
        <authorList>
            <person name="Kikuchi T."/>
        </authorList>
    </citation>
    <scope>NUCLEOTIDE SEQUENCE</scope>
    <source>
        <strain evidence="3">NKZ352</strain>
    </source>
</reference>
<dbReference type="SUPFAM" id="SSF81383">
    <property type="entry name" value="F-box domain"/>
    <property type="match status" value="1"/>
</dbReference>
<dbReference type="Proteomes" id="UP000835052">
    <property type="component" value="Unassembled WGS sequence"/>
</dbReference>